<proteinExistence type="predicted"/>
<name>A0A8C5MDC3_9ANUR</name>
<keyword evidence="2" id="KW-1185">Reference proteome</keyword>
<sequence length="107" mass="12126">MDTPPNNKSAYFDFRIRTCRPKGFMQSVQVNGGPLKRLNLRLCSTNCLSLFLLLGKERFAGVDIRARVKRGGQVYPRRCQSKRFGGPGARARYHMRKSEALVGYSSL</sequence>
<reference evidence="1" key="1">
    <citation type="submission" date="2025-08" db="UniProtKB">
        <authorList>
            <consortium name="Ensembl"/>
        </authorList>
    </citation>
    <scope>IDENTIFICATION</scope>
</reference>
<dbReference type="AlphaFoldDB" id="A0A8C5MDC3"/>
<dbReference type="OrthoDB" id="426865at2759"/>
<dbReference type="Ensembl" id="ENSLLET00000012679.1">
    <property type="protein sequence ID" value="ENSLLEP00000012200.1"/>
    <property type="gene ID" value="ENSLLEG00000007733.1"/>
</dbReference>
<evidence type="ECO:0000313" key="2">
    <source>
        <dbReference type="Proteomes" id="UP000694569"/>
    </source>
</evidence>
<evidence type="ECO:0000313" key="1">
    <source>
        <dbReference type="Ensembl" id="ENSLLEP00000012200.1"/>
    </source>
</evidence>
<dbReference type="Proteomes" id="UP000694569">
    <property type="component" value="Unplaced"/>
</dbReference>
<protein>
    <submittedName>
        <fullName evidence="1">Uncharacterized protein</fullName>
    </submittedName>
</protein>
<reference evidence="1" key="2">
    <citation type="submission" date="2025-09" db="UniProtKB">
        <authorList>
            <consortium name="Ensembl"/>
        </authorList>
    </citation>
    <scope>IDENTIFICATION</scope>
</reference>
<organism evidence="1 2">
    <name type="scientific">Leptobrachium leishanense</name>
    <name type="common">Leishan spiny toad</name>
    <dbReference type="NCBI Taxonomy" id="445787"/>
    <lineage>
        <taxon>Eukaryota</taxon>
        <taxon>Metazoa</taxon>
        <taxon>Chordata</taxon>
        <taxon>Craniata</taxon>
        <taxon>Vertebrata</taxon>
        <taxon>Euteleostomi</taxon>
        <taxon>Amphibia</taxon>
        <taxon>Batrachia</taxon>
        <taxon>Anura</taxon>
        <taxon>Pelobatoidea</taxon>
        <taxon>Megophryidae</taxon>
        <taxon>Leptobrachium</taxon>
    </lineage>
</organism>
<accession>A0A8C5MDC3</accession>